<evidence type="ECO:0000313" key="10">
    <source>
        <dbReference type="EMBL" id="RWX45785.1"/>
    </source>
</evidence>
<comment type="caution">
    <text evidence="10">The sequence shown here is derived from an EMBL/GenBank/DDBJ whole genome shotgun (WGS) entry which is preliminary data.</text>
</comment>
<evidence type="ECO:0000256" key="6">
    <source>
        <dbReference type="ARBA" id="ARBA00022989"/>
    </source>
</evidence>
<dbReference type="EC" id="2.4.1.83" evidence="10"/>
<keyword evidence="11" id="KW-1185">Reference proteome</keyword>
<dbReference type="Proteomes" id="UP000287853">
    <property type="component" value="Unassembled WGS sequence"/>
</dbReference>
<feature type="transmembrane region" description="Helical" evidence="8">
    <location>
        <begin position="88"/>
        <end position="108"/>
    </location>
</feature>
<reference evidence="10 11" key="1">
    <citation type="submission" date="2017-01" db="EMBL/GenBank/DDBJ databases">
        <title>The cable genome- insights into the physiology and evolution of filamentous bacteria capable of sulfide oxidation via long distance electron transfer.</title>
        <authorList>
            <person name="Schreiber L."/>
            <person name="Bjerg J.T."/>
            <person name="Boggild A."/>
            <person name="Van De Vossenberg J."/>
            <person name="Meysman F."/>
            <person name="Nielsen L.P."/>
            <person name="Schramm A."/>
            <person name="Kjeldsen K.U."/>
        </authorList>
    </citation>
    <scope>NUCLEOTIDE SEQUENCE [LARGE SCALE GENOMIC DNA]</scope>
    <source>
        <strain evidence="10">MCF</strain>
    </source>
</reference>
<organism evidence="10 11">
    <name type="scientific">Candidatus Electrothrix aarhusensis</name>
    <dbReference type="NCBI Taxonomy" id="1859131"/>
    <lineage>
        <taxon>Bacteria</taxon>
        <taxon>Pseudomonadati</taxon>
        <taxon>Thermodesulfobacteriota</taxon>
        <taxon>Desulfobulbia</taxon>
        <taxon>Desulfobulbales</taxon>
        <taxon>Desulfobulbaceae</taxon>
        <taxon>Candidatus Electrothrix</taxon>
    </lineage>
</organism>
<keyword evidence="5 8" id="KW-0812">Transmembrane</keyword>
<evidence type="ECO:0000256" key="2">
    <source>
        <dbReference type="ARBA" id="ARBA00022475"/>
    </source>
</evidence>
<evidence type="ECO:0000256" key="7">
    <source>
        <dbReference type="ARBA" id="ARBA00023136"/>
    </source>
</evidence>
<dbReference type="GO" id="GO:0004582">
    <property type="term" value="F:dolichyl-phosphate beta-D-mannosyltransferase activity"/>
    <property type="evidence" value="ECO:0007669"/>
    <property type="project" value="UniProtKB-EC"/>
</dbReference>
<comment type="subcellular location">
    <subcellularLocation>
        <location evidence="1">Cell membrane</location>
        <topology evidence="1">Multi-pass membrane protein</topology>
    </subcellularLocation>
</comment>
<feature type="transmembrane region" description="Helical" evidence="8">
    <location>
        <begin position="164"/>
        <end position="191"/>
    </location>
</feature>
<dbReference type="EMBL" id="MTKO01000072">
    <property type="protein sequence ID" value="RWX45785.1"/>
    <property type="molecule type" value="Genomic_DNA"/>
</dbReference>
<dbReference type="AlphaFoldDB" id="A0A3S3QYL8"/>
<feature type="domain" description="Glycosyltransferase RgtA/B/C/D-like" evidence="9">
    <location>
        <begin position="60"/>
        <end position="220"/>
    </location>
</feature>
<dbReference type="GO" id="GO:0009103">
    <property type="term" value="P:lipopolysaccharide biosynthetic process"/>
    <property type="evidence" value="ECO:0007669"/>
    <property type="project" value="UniProtKB-ARBA"/>
</dbReference>
<gene>
    <name evidence="10" type="ORF">H206_00607</name>
</gene>
<dbReference type="PANTHER" id="PTHR33908">
    <property type="entry name" value="MANNOSYLTRANSFERASE YKCB-RELATED"/>
    <property type="match status" value="1"/>
</dbReference>
<evidence type="ECO:0000256" key="3">
    <source>
        <dbReference type="ARBA" id="ARBA00022676"/>
    </source>
</evidence>
<dbReference type="Pfam" id="PF13231">
    <property type="entry name" value="PMT_2"/>
    <property type="match status" value="1"/>
</dbReference>
<evidence type="ECO:0000313" key="11">
    <source>
        <dbReference type="Proteomes" id="UP000287853"/>
    </source>
</evidence>
<feature type="transmembrane region" description="Helical" evidence="8">
    <location>
        <begin position="16"/>
        <end position="41"/>
    </location>
</feature>
<keyword evidence="6 8" id="KW-1133">Transmembrane helix</keyword>
<accession>A0A3S3QYL8</accession>
<dbReference type="PANTHER" id="PTHR33908:SF11">
    <property type="entry name" value="MEMBRANE PROTEIN"/>
    <property type="match status" value="1"/>
</dbReference>
<dbReference type="GO" id="GO:0016763">
    <property type="term" value="F:pentosyltransferase activity"/>
    <property type="evidence" value="ECO:0007669"/>
    <property type="project" value="TreeGrafter"/>
</dbReference>
<dbReference type="GO" id="GO:0005886">
    <property type="term" value="C:plasma membrane"/>
    <property type="evidence" value="ECO:0007669"/>
    <property type="project" value="UniProtKB-SubCell"/>
</dbReference>
<dbReference type="InterPro" id="IPR050297">
    <property type="entry name" value="LipidA_mod_glycosyltrf_83"/>
</dbReference>
<protein>
    <submittedName>
        <fullName evidence="10">Dolichyl-phosphate-mannose-protein mannosyltransferase</fullName>
        <ecNumber evidence="10">2.4.1.83</ecNumber>
    </submittedName>
</protein>
<proteinExistence type="predicted"/>
<evidence type="ECO:0000259" key="9">
    <source>
        <dbReference type="Pfam" id="PF13231"/>
    </source>
</evidence>
<keyword evidence="7 8" id="KW-0472">Membrane</keyword>
<name>A0A3S3QYL8_9BACT</name>
<feature type="transmembrane region" description="Helical" evidence="8">
    <location>
        <begin position="203"/>
        <end position="222"/>
    </location>
</feature>
<feature type="transmembrane region" description="Helical" evidence="8">
    <location>
        <begin position="120"/>
        <end position="144"/>
    </location>
</feature>
<keyword evidence="3 10" id="KW-0328">Glycosyltransferase</keyword>
<evidence type="ECO:0000256" key="4">
    <source>
        <dbReference type="ARBA" id="ARBA00022679"/>
    </source>
</evidence>
<evidence type="ECO:0000256" key="8">
    <source>
        <dbReference type="SAM" id="Phobius"/>
    </source>
</evidence>
<dbReference type="InterPro" id="IPR038731">
    <property type="entry name" value="RgtA/B/C-like"/>
</dbReference>
<sequence>MQNGVMLSQSVKETRYIFLTWLVLAAGLAVRLLISGQFLLVPDEANYWQWSRYLALGYYDHPPMIAWGIWLATSLFGHTEFAVRLPTILALAFSSVYLCLLAAHWFSWRTALQVALLTQAVLLMIGSALIATPDGMLLLCWAAACYHAALSVERDTLSQWLFTGIWFGLGLLSKYTMLFFLPSLFFAMIFTRAYRKRLLSYRPWLGLVTGFLLFTPVILWNAQNNWVTFRHVLFQGGVDESTILTLAYLPDFFGSQAA</sequence>
<evidence type="ECO:0000256" key="1">
    <source>
        <dbReference type="ARBA" id="ARBA00004651"/>
    </source>
</evidence>
<keyword evidence="4 10" id="KW-0808">Transferase</keyword>
<evidence type="ECO:0000256" key="5">
    <source>
        <dbReference type="ARBA" id="ARBA00022692"/>
    </source>
</evidence>
<keyword evidence="2" id="KW-1003">Cell membrane</keyword>